<protein>
    <recommendedName>
        <fullName evidence="3">USP domain-containing protein</fullName>
    </recommendedName>
</protein>
<keyword evidence="5" id="KW-1185">Reference proteome</keyword>
<feature type="compositionally biased region" description="Polar residues" evidence="2">
    <location>
        <begin position="84"/>
        <end position="132"/>
    </location>
</feature>
<dbReference type="Pfam" id="PF12030">
    <property type="entry name" value="DUF3517"/>
    <property type="match status" value="1"/>
</dbReference>
<comment type="caution">
    <text evidence="4">The sequence shown here is derived from an EMBL/GenBank/DDBJ whole genome shotgun (WGS) entry which is preliminary data.</text>
</comment>
<evidence type="ECO:0000256" key="2">
    <source>
        <dbReference type="SAM" id="MobiDB-lite"/>
    </source>
</evidence>
<feature type="region of interest" description="Disordered" evidence="2">
    <location>
        <begin position="1"/>
        <end position="132"/>
    </location>
</feature>
<dbReference type="InterPro" id="IPR028889">
    <property type="entry name" value="USP"/>
</dbReference>
<dbReference type="GO" id="GO:0005634">
    <property type="term" value="C:nucleus"/>
    <property type="evidence" value="ECO:0007669"/>
    <property type="project" value="TreeGrafter"/>
</dbReference>
<sequence>MAQASEQASRNRSTSAGTSELPQHENKRPRLDINVVTDMHGRDDVQGSEIPPLKDRPALPQSTIVPAERPTTPNASPPAETEVNVVSPTSRVTINTRPLSAQSANNEQLLSNGNDEGNPTDPLSNGTTSNADSPIIVTVSDGETSNNIPGDLNEPISISSSPSEVVIEIGPPEDVEESVGDTSWSRLLHAGANITAPSIWQTFPFQNDGTKAGVLRATQGVAEMLERSQESQFAETLKTTTSWMEEIQSSLAQYDLQTLQNNLELISRLPLFINSLLKRRVALPVSTTEADILAFVGAFASTTMYMLNFDIVRLKSTSGALDPATQRPAISPDFLRLLNGVLWPESTWSLHKLLEKNLQLSVNDFCSHAASLLFRNDSEKPFQSFATLFDEMVQKVPVNSNYRAVLLQIVAFYRLFLAANCKYSVPCEARTLEALRATTSNFVSSADGALRQAIKKQHSWLSIENSAGCLENFVRLIGAALNLAKFVLTTANLDPGKTDVALRHTFVQELYKFSLLKQFVMYGRMELRVSGIEAMSSGLVETWSRISKSSDQRRGADVLNLTIDFIRNNELMEFIFGVDCPSQVVQRSFNVIGFLCVSERWDQSDSDKAWRAVLESQDHRSAAAIVENLTTNLQHLNLESLMYMYEKIHDVPFEKFDQRLLTFTMQLLDSTIQRIDRFSGIEQGINAKMVKLCLHLLREAFTPARCSTDVTELIKENIYRWLIRDRANVTAHRVTNLARPERDELVTTLQRDILLHTEYATGSIFLMTALLHSADDFETANVVSATNYVELLLEDLIFLSNTNTLDVVASERSMKILYNARLSGLAQLIMAVPRLIDRTLCETLWVNVLTTSSSALRSEAWTTFANILNEMQVSNEFLDLVACDFLPTLPPAFFDEAILAFCRALTDFHVRYKVNSMQDTDECLQIPAMERVWSIMLEASNFHVAEMASDYIVHTYLNNDDLVSKRHLGEQQMYAVLVDRCISIVIESANSLKDNGPDASTNTVNSQHEARLHRSLSLLRKLLNGLKSKPRFKPSASEKFGPALATFEPKGQPVECQLRWISDSEMREGNLTWTVGEESTGQELWRFLVELTGWSQINIVKSGVRLQLQDDTKTVKQLNLIPGSLQISKPIGATDIGPGRAVRASSPVDSAIMHHFRDLYALLEFREPVAKAIYDFLVVFSSQATVIAEVKSMTLSAEELLPVRKPFKLLYYANALRSSIEEESLSNIPNCNFIQYAVTTVISTLNHLSMVDDHSLRLTIVKDLIETLQLALRAKVPDNVSSTYFDKPESFVRHLMYFWGDSQGKQIGGDVSSEGMDRDFLDVMIEASLHNDRLWEHLNRQASFQELLASAVLLNPNIDSRKTAAIIILNVAGVVSGKTTAKIEESRSPRARFDAEKIKICLQHLWKYLFPLVARACDMPSLSQQALEIAVAVFETVSRTLSEESLKGVFAESWTLLLTQHDPGNNIYCANEAVPLNLAKILAQCVRCLANLGITVPESSSLIRKVYQQYLFPPLSDSSSACLEEQSTPLIDFEARSALYGLVLRLCQSSDDLAVLAAEMSESAVDEDAFSQMWANDRKAIRSEQGYAGQRNLSNTCYLNSLFSQLFMNVRFRDFIIGLDIVDSMKQQLFCELSNLFANMQSSCEKYVNPQEVIESVTQYNGEQIDVTVQMDVDEFYNLLFDRLEAQLVDADARKKFKSFYGGQLVQQIKSMECEHISERIEPFSAVQIEIKGKNGLEQGLAAYVEGEVLQGENKYSCTSCGRHVDAVKRACLKEIPDNLIFNLKRFDYDIMTGMRCKVNDEFQFPETIDMMPYTVEALSSENTQLPTDIFELVGVIVHSGTAETGHYYSFIRQRPSRKDRRRSWLQFNDIDVTQFDPEHMRDQAFGGTDASYGNFLKFYNGYMLFYQRKSSIVTYEHDYPVLSAQNTTSVPLPKGLESRIAQENEICLRRYVAQDPSHAKFIRHIAERIHHGESGSTAHVLESQLLGITLDYVNAVSSRLKDAAEFEETMRLLGELAKACPRCALAITEWFYTKRTVVGTIMQAFYTLSRRMFSSLLYTCYSVLTPLRSSNAIVEGDSVDQQRVVNALDGSLKLVSKEWSQLQRFPRSWDQVFGLLNAVAKSGDTDVQVLLDHEFLAKAAEIIWMHMDYNRKPTPLELRKKYTAYIAAREKNKAFNHGIVMQIFSELLPFVNLQPEFHRERSGIDASNDEQYLLGLKEDGSFDWLRRLVAGGSNPDAADEVVKELCTYPSLLERTTNALFEGLERSRQYNTACRFLRPCFMLIKCCTTRKPVLGTIKKCLAAVADSDGHYSSDYYDFVEALAQLEGVQVFNQGEIRILILQQLSDWAPALLMAPNEIQRNVRNDAMHLIQRMLFGPIDEDDIDRLRQDKPTMRQIHNLTRGCISYVVKHFLDIPASAHEQRFTLTSGQSAQIVDVLRECQKYLQAAEENAGTENLIGDVENVIQELEQLEAVVENEYMYGNDEASSEPTSDIESFESP</sequence>
<evidence type="ECO:0000256" key="1">
    <source>
        <dbReference type="SAM" id="Coils"/>
    </source>
</evidence>
<feature type="compositionally biased region" description="Basic and acidic residues" evidence="2">
    <location>
        <begin position="22"/>
        <end position="31"/>
    </location>
</feature>
<dbReference type="GO" id="GO:0016579">
    <property type="term" value="P:protein deubiquitination"/>
    <property type="evidence" value="ECO:0007669"/>
    <property type="project" value="InterPro"/>
</dbReference>
<gene>
    <name evidence="4" type="ORF">LTR05_005120</name>
</gene>
<proteinExistence type="predicted"/>
<dbReference type="InterPro" id="IPR050164">
    <property type="entry name" value="Peptidase_C19"/>
</dbReference>
<dbReference type="SUPFAM" id="SSF54001">
    <property type="entry name" value="Cysteine proteinases"/>
    <property type="match status" value="1"/>
</dbReference>
<dbReference type="PROSITE" id="PS50235">
    <property type="entry name" value="USP_3"/>
    <property type="match status" value="1"/>
</dbReference>
<feature type="coiled-coil region" evidence="1">
    <location>
        <begin position="2450"/>
        <end position="2477"/>
    </location>
</feature>
<evidence type="ECO:0000259" key="3">
    <source>
        <dbReference type="PROSITE" id="PS50235"/>
    </source>
</evidence>
<dbReference type="GO" id="GO:0004843">
    <property type="term" value="F:cysteine-type deubiquitinase activity"/>
    <property type="evidence" value="ECO:0007669"/>
    <property type="project" value="InterPro"/>
</dbReference>
<dbReference type="PANTHER" id="PTHR24006:SF827">
    <property type="entry name" value="UBIQUITIN CARBOXYL-TERMINAL HYDROLASE 34"/>
    <property type="match status" value="1"/>
</dbReference>
<reference evidence="4 5" key="1">
    <citation type="submission" date="2023-08" db="EMBL/GenBank/DDBJ databases">
        <title>Black Yeasts Isolated from many extreme environments.</title>
        <authorList>
            <person name="Coleine C."/>
            <person name="Stajich J.E."/>
            <person name="Selbmann L."/>
        </authorList>
    </citation>
    <scope>NUCLEOTIDE SEQUENCE [LARGE SCALE GENOMIC DNA]</scope>
    <source>
        <strain evidence="4 5">CCFEE 5910</strain>
    </source>
</reference>
<dbReference type="Gene3D" id="3.90.70.10">
    <property type="entry name" value="Cysteine proteinases"/>
    <property type="match status" value="1"/>
</dbReference>
<dbReference type="InterPro" id="IPR021905">
    <property type="entry name" value="DUF3517"/>
</dbReference>
<name>A0AAN7YAY8_9EURO</name>
<dbReference type="GO" id="GO:0005829">
    <property type="term" value="C:cytosol"/>
    <property type="evidence" value="ECO:0007669"/>
    <property type="project" value="TreeGrafter"/>
</dbReference>
<accession>A0AAN7YAY8</accession>
<dbReference type="FunFam" id="3.90.70.10:FF:000022">
    <property type="entry name" value="Ubiquitin carboxyl-terminal hydrolase 24"/>
    <property type="match status" value="1"/>
</dbReference>
<dbReference type="InterPro" id="IPR038765">
    <property type="entry name" value="Papain-like_cys_pep_sf"/>
</dbReference>
<evidence type="ECO:0000313" key="4">
    <source>
        <dbReference type="EMBL" id="KAK5085831.1"/>
    </source>
</evidence>
<dbReference type="PROSITE" id="PS00973">
    <property type="entry name" value="USP_2"/>
    <property type="match status" value="1"/>
</dbReference>
<feature type="domain" description="USP" evidence="3">
    <location>
        <begin position="1588"/>
        <end position="1910"/>
    </location>
</feature>
<dbReference type="PANTHER" id="PTHR24006">
    <property type="entry name" value="UBIQUITIN CARBOXYL-TERMINAL HYDROLASE"/>
    <property type="match status" value="1"/>
</dbReference>
<feature type="compositionally biased region" description="Polar residues" evidence="2">
    <location>
        <begin position="1"/>
        <end position="21"/>
    </location>
</feature>
<dbReference type="Pfam" id="PF00443">
    <property type="entry name" value="UCH"/>
    <property type="match status" value="1"/>
</dbReference>
<organism evidence="4 5">
    <name type="scientific">Lithohypha guttulata</name>
    <dbReference type="NCBI Taxonomy" id="1690604"/>
    <lineage>
        <taxon>Eukaryota</taxon>
        <taxon>Fungi</taxon>
        <taxon>Dikarya</taxon>
        <taxon>Ascomycota</taxon>
        <taxon>Pezizomycotina</taxon>
        <taxon>Eurotiomycetes</taxon>
        <taxon>Chaetothyriomycetidae</taxon>
        <taxon>Chaetothyriales</taxon>
        <taxon>Trichomeriaceae</taxon>
        <taxon>Lithohypha</taxon>
    </lineage>
</organism>
<dbReference type="InterPro" id="IPR001394">
    <property type="entry name" value="Peptidase_C19_UCH"/>
</dbReference>
<keyword evidence="1" id="KW-0175">Coiled coil</keyword>
<dbReference type="EMBL" id="JAVRRJ010000004">
    <property type="protein sequence ID" value="KAK5085831.1"/>
    <property type="molecule type" value="Genomic_DNA"/>
</dbReference>
<dbReference type="InterPro" id="IPR018200">
    <property type="entry name" value="USP_CS"/>
</dbReference>
<evidence type="ECO:0000313" key="5">
    <source>
        <dbReference type="Proteomes" id="UP001309876"/>
    </source>
</evidence>
<dbReference type="Proteomes" id="UP001309876">
    <property type="component" value="Unassembled WGS sequence"/>
</dbReference>